<accession>A0A5J5EID3</accession>
<gene>
    <name evidence="2" type="ORF">FN846DRAFT_370920</name>
</gene>
<evidence type="ECO:0000256" key="1">
    <source>
        <dbReference type="SAM" id="MobiDB-lite"/>
    </source>
</evidence>
<name>A0A5J5EID3_9PEZI</name>
<organism evidence="2 3">
    <name type="scientific">Sphaerosporella brunnea</name>
    <dbReference type="NCBI Taxonomy" id="1250544"/>
    <lineage>
        <taxon>Eukaryota</taxon>
        <taxon>Fungi</taxon>
        <taxon>Dikarya</taxon>
        <taxon>Ascomycota</taxon>
        <taxon>Pezizomycotina</taxon>
        <taxon>Pezizomycetes</taxon>
        <taxon>Pezizales</taxon>
        <taxon>Pyronemataceae</taxon>
        <taxon>Sphaerosporella</taxon>
    </lineage>
</organism>
<feature type="region of interest" description="Disordered" evidence="1">
    <location>
        <begin position="161"/>
        <end position="192"/>
    </location>
</feature>
<sequence length="192" mass="21916">MHASLGCEALLWAAQGRWLHATSTPIAVWPMHATSGERLSERSRKQREVPSICRGDTSRFAFLRVGRCRVHIYRYQLLADKELAIIVADPLSRGWWRREKNTRRFGVVKANLEETDTPQRRRHHAEREELAKSPSSTRFTRFLSTTTSSSTPPFAPKTISVYNSNPPSLPPTNPRFPHTQTMGTPRLAIEDI</sequence>
<feature type="region of interest" description="Disordered" evidence="1">
    <location>
        <begin position="115"/>
        <end position="137"/>
    </location>
</feature>
<proteinExistence type="predicted"/>
<comment type="caution">
    <text evidence="2">The sequence shown here is derived from an EMBL/GenBank/DDBJ whole genome shotgun (WGS) entry which is preliminary data.</text>
</comment>
<evidence type="ECO:0000313" key="3">
    <source>
        <dbReference type="Proteomes" id="UP000326924"/>
    </source>
</evidence>
<protein>
    <submittedName>
        <fullName evidence="2">Uncharacterized protein</fullName>
    </submittedName>
</protein>
<evidence type="ECO:0000313" key="2">
    <source>
        <dbReference type="EMBL" id="KAA8894903.1"/>
    </source>
</evidence>
<reference evidence="2 3" key="1">
    <citation type="submission" date="2019-09" db="EMBL/GenBank/DDBJ databases">
        <title>Draft genome of the ectomycorrhizal ascomycete Sphaerosporella brunnea.</title>
        <authorList>
            <consortium name="DOE Joint Genome Institute"/>
            <person name="Benucci G.M."/>
            <person name="Marozzi G."/>
            <person name="Antonielli L."/>
            <person name="Sanchez S."/>
            <person name="Marco P."/>
            <person name="Wang X."/>
            <person name="Falini L.B."/>
            <person name="Barry K."/>
            <person name="Haridas S."/>
            <person name="Lipzen A."/>
            <person name="Labutti K."/>
            <person name="Grigoriev I.V."/>
            <person name="Murat C."/>
            <person name="Martin F."/>
            <person name="Albertini E."/>
            <person name="Donnini D."/>
            <person name="Bonito G."/>
        </authorList>
    </citation>
    <scope>NUCLEOTIDE SEQUENCE [LARGE SCALE GENOMIC DNA]</scope>
    <source>
        <strain evidence="2 3">Sb_GMNB300</strain>
    </source>
</reference>
<dbReference type="InParanoid" id="A0A5J5EID3"/>
<dbReference type="AlphaFoldDB" id="A0A5J5EID3"/>
<dbReference type="EMBL" id="VXIS01000303">
    <property type="protein sequence ID" value="KAA8894903.1"/>
    <property type="molecule type" value="Genomic_DNA"/>
</dbReference>
<keyword evidence="3" id="KW-1185">Reference proteome</keyword>
<dbReference type="Proteomes" id="UP000326924">
    <property type="component" value="Unassembled WGS sequence"/>
</dbReference>